<evidence type="ECO:0000313" key="5">
    <source>
        <dbReference type="Proteomes" id="UP000503349"/>
    </source>
</evidence>
<evidence type="ECO:0000259" key="3">
    <source>
        <dbReference type="PROSITE" id="PS50026"/>
    </source>
</evidence>
<dbReference type="PANTHER" id="PTHR40472">
    <property type="entry name" value="RICIN B-TYPE LECTIN DOMAIN-CONTAINING PROTEIN"/>
    <property type="match status" value="1"/>
</dbReference>
<organism evidence="4 5">
    <name type="scientific">Channa argus</name>
    <name type="common">Northern snakehead</name>
    <name type="synonym">Ophicephalus argus</name>
    <dbReference type="NCBI Taxonomy" id="215402"/>
    <lineage>
        <taxon>Eukaryota</taxon>
        <taxon>Metazoa</taxon>
        <taxon>Chordata</taxon>
        <taxon>Craniata</taxon>
        <taxon>Vertebrata</taxon>
        <taxon>Euteleostomi</taxon>
        <taxon>Actinopterygii</taxon>
        <taxon>Neopterygii</taxon>
        <taxon>Teleostei</taxon>
        <taxon>Neoteleostei</taxon>
        <taxon>Acanthomorphata</taxon>
        <taxon>Anabantaria</taxon>
        <taxon>Anabantiformes</taxon>
        <taxon>Channoidei</taxon>
        <taxon>Channidae</taxon>
        <taxon>Channa</taxon>
    </lineage>
</organism>
<accession>A0A6G1QEV0</accession>
<dbReference type="PROSITE" id="PS50026">
    <property type="entry name" value="EGF_3"/>
    <property type="match status" value="1"/>
</dbReference>
<dbReference type="InterPro" id="IPR039051">
    <property type="entry name" value="SE-CTX-like"/>
</dbReference>
<feature type="domain" description="EGF-like" evidence="3">
    <location>
        <begin position="450"/>
        <end position="487"/>
    </location>
</feature>
<feature type="chain" id="PRO_5026024042" evidence="2">
    <location>
        <begin position="26"/>
        <end position="535"/>
    </location>
</feature>
<name>A0A6G1QEV0_CHAAH</name>
<reference evidence="5" key="2">
    <citation type="submission" date="2019-02" db="EMBL/GenBank/DDBJ databases">
        <title>Opniocepnalus argus Var Kimnra genome.</title>
        <authorList>
            <person name="Zhou C."/>
            <person name="Xiao S."/>
        </authorList>
    </citation>
    <scope>NUCLEOTIDE SEQUENCE [LARGE SCALE GENOMIC DNA]</scope>
</reference>
<reference evidence="4 5" key="1">
    <citation type="submission" date="2019-02" db="EMBL/GenBank/DDBJ databases">
        <title>Opniocepnalus argus genome.</title>
        <authorList>
            <person name="Zhou C."/>
            <person name="Xiao S."/>
        </authorList>
    </citation>
    <scope>NUCLEOTIDE SEQUENCE [LARGE SCALE GENOMIC DNA]</scope>
    <source>
        <strain evidence="4">OARG1902GOOAL</strain>
        <tissue evidence="4">Muscle</tissue>
    </source>
</reference>
<proteinExistence type="predicted"/>
<dbReference type="Proteomes" id="UP000503349">
    <property type="component" value="Chromosome 15"/>
</dbReference>
<dbReference type="CDD" id="cd00054">
    <property type="entry name" value="EGF_CA"/>
    <property type="match status" value="1"/>
</dbReference>
<keyword evidence="1" id="KW-1015">Disulfide bond</keyword>
<sequence length="535" mass="61481">MASSWSFTSMLSASLILFYWTTSCGWSHVISPPYRVKRALPYQNKQLLAEVGNCLTAAKTMIRKIDTKNSSDVMKSLYNFANLASGTSALVSSIINVVEITGKTPLREGFAELDRKLDSLSMQVSNLATDVEWFNYASVYSQDEVCILNAWKKFCQFFERSELIQSEEDKVRLAEIFTNYYENTAVEACVANLYHYLMVISSTSLSGNLNNLLKKKYKCDISEIGKYNLYFSSLLWKGLVLNELYWNLIGFDLSTKEAEQTQMFRNVYKAQISAVEFCLNNYEQYMKEDVVEITKALSPDNKTAIADQVKKALDEKYDWYNWVVLVYDTQSDENYIMFDLTKIHVDTLTVAVGYTLKGGDTDKEAVIKAATKCFEGRQCQIIDKSHECSYNWYDESNHRLSAIKLTEYAKAIHVIYGENFVEVPKASHQVECRQGWRYSTSKILMHYSRSEPVCVNTCKNGGKCMRLLDSNEWLCECPDVYYGDRCEEKIEISKTLLTDTHNHVPDITTIDNKLKRMEAKLEDILNMINETCPRQ</sequence>
<protein>
    <submittedName>
        <fullName evidence="4">SE-cephalotoxin</fullName>
    </submittedName>
</protein>
<feature type="disulfide bond" evidence="1">
    <location>
        <begin position="454"/>
        <end position="464"/>
    </location>
</feature>
<keyword evidence="1" id="KW-0245">EGF-like domain</keyword>
<feature type="signal peptide" evidence="2">
    <location>
        <begin position="1"/>
        <end position="25"/>
    </location>
</feature>
<dbReference type="PANTHER" id="PTHR40472:SF6">
    <property type="entry name" value="RICIN B-TYPE LECTIN DOMAIN-CONTAINING PROTEIN"/>
    <property type="match status" value="1"/>
</dbReference>
<dbReference type="OrthoDB" id="4405280at2759"/>
<keyword evidence="5" id="KW-1185">Reference proteome</keyword>
<feature type="disulfide bond" evidence="1">
    <location>
        <begin position="458"/>
        <end position="475"/>
    </location>
</feature>
<dbReference type="EMBL" id="CM015726">
    <property type="protein sequence ID" value="KAF3700646.1"/>
    <property type="molecule type" value="Genomic_DNA"/>
</dbReference>
<evidence type="ECO:0000313" key="4">
    <source>
        <dbReference type="EMBL" id="KAF3700646.1"/>
    </source>
</evidence>
<dbReference type="Gene3D" id="2.10.25.10">
    <property type="entry name" value="Laminin"/>
    <property type="match status" value="1"/>
</dbReference>
<gene>
    <name evidence="4" type="ORF">EXN66_Car016333</name>
</gene>
<keyword evidence="2" id="KW-0732">Signal</keyword>
<dbReference type="SUPFAM" id="SSF57196">
    <property type="entry name" value="EGF/Laminin"/>
    <property type="match status" value="1"/>
</dbReference>
<feature type="disulfide bond" evidence="1">
    <location>
        <begin position="477"/>
        <end position="486"/>
    </location>
</feature>
<dbReference type="InterPro" id="IPR000742">
    <property type="entry name" value="EGF"/>
</dbReference>
<evidence type="ECO:0000256" key="2">
    <source>
        <dbReference type="SAM" id="SignalP"/>
    </source>
</evidence>
<dbReference type="AlphaFoldDB" id="A0A6G1QEV0"/>
<evidence type="ECO:0000256" key="1">
    <source>
        <dbReference type="PROSITE-ProRule" id="PRU00076"/>
    </source>
</evidence>